<dbReference type="Proteomes" id="UP000728647">
    <property type="component" value="Unassembled WGS sequence"/>
</dbReference>
<comment type="caution">
    <text evidence="2">The sequence shown here is derived from an EMBL/GenBank/DDBJ whole genome shotgun (WGS) entry which is preliminary data.</text>
</comment>
<protein>
    <submittedName>
        <fullName evidence="2">Uncharacterized protein</fullName>
    </submittedName>
</protein>
<organism evidence="2 3">
    <name type="scientific">Haloterrigena gelatinilytica</name>
    <dbReference type="NCBI Taxonomy" id="2741724"/>
    <lineage>
        <taxon>Archaea</taxon>
        <taxon>Methanobacteriati</taxon>
        <taxon>Methanobacteriota</taxon>
        <taxon>Stenosarchaea group</taxon>
        <taxon>Halobacteria</taxon>
        <taxon>Halobacteriales</taxon>
        <taxon>Natrialbaceae</taxon>
        <taxon>Haloterrigena</taxon>
    </lineage>
</organism>
<dbReference type="AlphaFoldDB" id="A0A8J8GHA9"/>
<dbReference type="OrthoDB" id="183049at2157"/>
<gene>
    <name evidence="2" type="ORF">HT576_02865</name>
</gene>
<reference evidence="2" key="1">
    <citation type="submission" date="2020-06" db="EMBL/GenBank/DDBJ databases">
        <title>Haloterrigena sp. nov., an extremely halophilic archaeon isolated from a saline sediment.</title>
        <authorList>
            <person name="Liu B.-B."/>
        </authorList>
    </citation>
    <scope>NUCLEOTIDE SEQUENCE</scope>
    <source>
        <strain evidence="2">SYSU A121-1</strain>
    </source>
</reference>
<proteinExistence type="predicted"/>
<accession>A0A8J8GHA9</accession>
<evidence type="ECO:0000313" key="2">
    <source>
        <dbReference type="EMBL" id="NUB89974.1"/>
    </source>
</evidence>
<sequence length="339" mass="38089">MVERATSAATITLLPGHSENTAEGGDALDSAVPDYDGKSLDAWFVADAATDLPDDLETVREMRKHLPEYDEGLRQYRLANELELSFSTEDGRTVVDSSVTRATNANEKPSYVGVEGEAGEENVVRDIIERDDLDWFDGKDKLRADVEGKRFESDAVREAVDGIEGVRASVLFGGSDTYIEIMREKFYELGPVEFLETTGMETEAVPAFIVQPPTMYTFLELAVMADGTSLVRVWDVSPYPKHYLYVDERKRDETEFEEGSRLEGGEWRQNENANERFGQWALEEQDLRSPFSPQIRTGYEQYLDHATSIGRYPAMAYGEDGDELTASTVATRSPPLFPW</sequence>
<evidence type="ECO:0000313" key="3">
    <source>
        <dbReference type="Proteomes" id="UP000728647"/>
    </source>
</evidence>
<feature type="region of interest" description="Disordered" evidence="1">
    <location>
        <begin position="1"/>
        <end position="28"/>
    </location>
</feature>
<evidence type="ECO:0000256" key="1">
    <source>
        <dbReference type="SAM" id="MobiDB-lite"/>
    </source>
</evidence>
<name>A0A8J8GHA9_9EURY</name>
<dbReference type="EMBL" id="JABURA010000001">
    <property type="protein sequence ID" value="NUB89974.1"/>
    <property type="molecule type" value="Genomic_DNA"/>
</dbReference>
<dbReference type="RefSeq" id="WP_174701212.1">
    <property type="nucleotide sequence ID" value="NZ_JABURA010000001.1"/>
</dbReference>